<dbReference type="RefSeq" id="WP_155071226.1">
    <property type="nucleotide sequence ID" value="NZ_WIXO01000001.1"/>
</dbReference>
<dbReference type="AlphaFoldDB" id="A0A6G2BCP0"/>
<reference evidence="2 3" key="1">
    <citation type="submission" date="2019-11" db="EMBL/GenBank/DDBJ databases">
        <authorList>
            <person name="Yuan L."/>
        </authorList>
    </citation>
    <scope>NUCLEOTIDE SEQUENCE [LARGE SCALE GENOMIC DNA]</scope>
    <source>
        <strain evidence="2 3">TRM43335</strain>
    </source>
</reference>
<accession>A0A6G2BCP0</accession>
<proteinExistence type="predicted"/>
<organism evidence="2 3">
    <name type="scientific">Streptomyces taklimakanensis</name>
    <dbReference type="NCBI Taxonomy" id="2569853"/>
    <lineage>
        <taxon>Bacteria</taxon>
        <taxon>Bacillati</taxon>
        <taxon>Actinomycetota</taxon>
        <taxon>Actinomycetes</taxon>
        <taxon>Kitasatosporales</taxon>
        <taxon>Streptomycetaceae</taxon>
        <taxon>Streptomyces</taxon>
    </lineage>
</organism>
<comment type="caution">
    <text evidence="2">The sequence shown here is derived from an EMBL/GenBank/DDBJ whole genome shotgun (WGS) entry which is preliminary data.</text>
</comment>
<dbReference type="Proteomes" id="UP000473014">
    <property type="component" value="Unassembled WGS sequence"/>
</dbReference>
<sequence>MSVRSRMQFVHWSLSIDPDDGTPAYEAACTTCDATSGPSADKRTPELWCLRHAGRTGHTGFRATITTLFRAAPLEGPRPP</sequence>
<evidence type="ECO:0000313" key="3">
    <source>
        <dbReference type="Proteomes" id="UP000473014"/>
    </source>
</evidence>
<feature type="domain" description="DUF7848" evidence="1">
    <location>
        <begin position="1"/>
        <end position="74"/>
    </location>
</feature>
<protein>
    <recommendedName>
        <fullName evidence="1">DUF7848 domain-containing protein</fullName>
    </recommendedName>
</protein>
<dbReference type="Pfam" id="PF25232">
    <property type="entry name" value="DUF7848"/>
    <property type="match status" value="1"/>
</dbReference>
<evidence type="ECO:0000259" key="1">
    <source>
        <dbReference type="Pfam" id="PF25232"/>
    </source>
</evidence>
<dbReference type="OrthoDB" id="4236662at2"/>
<dbReference type="EMBL" id="WIXO01000001">
    <property type="protein sequence ID" value="MTE20045.1"/>
    <property type="molecule type" value="Genomic_DNA"/>
</dbReference>
<evidence type="ECO:0000313" key="2">
    <source>
        <dbReference type="EMBL" id="MTE20045.1"/>
    </source>
</evidence>
<dbReference type="InterPro" id="IPR057170">
    <property type="entry name" value="DUF7848"/>
</dbReference>
<gene>
    <name evidence="2" type="ORF">F0L17_13140</name>
</gene>
<name>A0A6G2BCP0_9ACTN</name>
<keyword evidence="3" id="KW-1185">Reference proteome</keyword>